<feature type="transmembrane region" description="Helical" evidence="10">
    <location>
        <begin position="174"/>
        <end position="196"/>
    </location>
</feature>
<evidence type="ECO:0000256" key="4">
    <source>
        <dbReference type="ARBA" id="ARBA00022960"/>
    </source>
</evidence>
<dbReference type="EMBL" id="FOQD01000013">
    <property type="protein sequence ID" value="SFI89727.1"/>
    <property type="molecule type" value="Genomic_DNA"/>
</dbReference>
<comment type="similarity">
    <text evidence="9 10 11">Belongs to the MurJ/MviN family.</text>
</comment>
<dbReference type="NCBIfam" id="TIGR01695">
    <property type="entry name" value="murJ_mviN"/>
    <property type="match status" value="1"/>
</dbReference>
<proteinExistence type="inferred from homology"/>
<dbReference type="PIRSF" id="PIRSF002869">
    <property type="entry name" value="MviN"/>
    <property type="match status" value="1"/>
</dbReference>
<feature type="transmembrane region" description="Helical" evidence="10">
    <location>
        <begin position="139"/>
        <end position="167"/>
    </location>
</feature>
<evidence type="ECO:0000256" key="10">
    <source>
        <dbReference type="HAMAP-Rule" id="MF_02078"/>
    </source>
</evidence>
<keyword evidence="10 11" id="KW-0961">Cell wall biogenesis/degradation</keyword>
<feature type="transmembrane region" description="Helical" evidence="10">
    <location>
        <begin position="390"/>
        <end position="410"/>
    </location>
</feature>
<feature type="transmembrane region" description="Helical" evidence="10">
    <location>
        <begin position="202"/>
        <end position="224"/>
    </location>
</feature>
<feature type="transmembrane region" description="Helical" evidence="10">
    <location>
        <begin position="48"/>
        <end position="66"/>
    </location>
</feature>
<keyword evidence="3 10" id="KW-0812">Transmembrane</keyword>
<comment type="subcellular location">
    <subcellularLocation>
        <location evidence="1 10">Cell membrane</location>
        <topology evidence="1 10">Multi-pass membrane protein</topology>
    </subcellularLocation>
</comment>
<comment type="function">
    <text evidence="8 10 11">Involved in peptidoglycan biosynthesis. Transports lipid-linked peptidoglycan precursors from the inner to the outer leaflet of the cytoplasmic membrane.</text>
</comment>
<keyword evidence="10 11" id="KW-0813">Transport</keyword>
<dbReference type="Proteomes" id="UP000199518">
    <property type="component" value="Unassembled WGS sequence"/>
</dbReference>
<dbReference type="STRING" id="1576369.SAMN05421753_113103"/>
<gene>
    <name evidence="10" type="primary">murJ</name>
    <name evidence="12" type="ORF">SAMN05421753_113103</name>
</gene>
<name>A0A1I3LYH4_9PLAN</name>
<dbReference type="InterPro" id="IPR051050">
    <property type="entry name" value="Lipid_II_flippase_MurJ/MviN"/>
</dbReference>
<keyword evidence="7 10" id="KW-0472">Membrane</keyword>
<evidence type="ECO:0000256" key="2">
    <source>
        <dbReference type="ARBA" id="ARBA00022475"/>
    </source>
</evidence>
<evidence type="ECO:0000313" key="12">
    <source>
        <dbReference type="EMBL" id="SFI89727.1"/>
    </source>
</evidence>
<dbReference type="PRINTS" id="PR01806">
    <property type="entry name" value="VIRFACTRMVIN"/>
</dbReference>
<dbReference type="RefSeq" id="WP_139228533.1">
    <property type="nucleotide sequence ID" value="NZ_FOQD01000013.1"/>
</dbReference>
<dbReference type="Pfam" id="PF03023">
    <property type="entry name" value="MurJ"/>
    <property type="match status" value="1"/>
</dbReference>
<feature type="transmembrane region" description="Helical" evidence="10">
    <location>
        <begin position="347"/>
        <end position="370"/>
    </location>
</feature>
<dbReference type="GO" id="GO:0005886">
    <property type="term" value="C:plasma membrane"/>
    <property type="evidence" value="ECO:0007669"/>
    <property type="project" value="UniProtKB-SubCell"/>
</dbReference>
<feature type="transmembrane region" description="Helical" evidence="10">
    <location>
        <begin position="101"/>
        <end position="127"/>
    </location>
</feature>
<dbReference type="AlphaFoldDB" id="A0A1I3LYH4"/>
<dbReference type="GO" id="GO:0071555">
    <property type="term" value="P:cell wall organization"/>
    <property type="evidence" value="ECO:0007669"/>
    <property type="project" value="UniProtKB-UniRule"/>
</dbReference>
<keyword evidence="4 10" id="KW-0133">Cell shape</keyword>
<comment type="pathway">
    <text evidence="10">Cell wall biogenesis; peptidoglycan biosynthesis.</text>
</comment>
<dbReference type="GO" id="GO:0034204">
    <property type="term" value="P:lipid translocation"/>
    <property type="evidence" value="ECO:0007669"/>
    <property type="project" value="TreeGrafter"/>
</dbReference>
<feature type="transmembrane region" description="Helical" evidence="10">
    <location>
        <begin position="308"/>
        <end position="327"/>
    </location>
</feature>
<evidence type="ECO:0000256" key="9">
    <source>
        <dbReference type="ARBA" id="ARBA00061532"/>
    </source>
</evidence>
<evidence type="ECO:0000256" key="3">
    <source>
        <dbReference type="ARBA" id="ARBA00022692"/>
    </source>
</evidence>
<dbReference type="GO" id="GO:0008360">
    <property type="term" value="P:regulation of cell shape"/>
    <property type="evidence" value="ECO:0007669"/>
    <property type="project" value="UniProtKB-UniRule"/>
</dbReference>
<evidence type="ECO:0000256" key="8">
    <source>
        <dbReference type="ARBA" id="ARBA00060041"/>
    </source>
</evidence>
<evidence type="ECO:0000256" key="5">
    <source>
        <dbReference type="ARBA" id="ARBA00022984"/>
    </source>
</evidence>
<evidence type="ECO:0000256" key="6">
    <source>
        <dbReference type="ARBA" id="ARBA00022989"/>
    </source>
</evidence>
<evidence type="ECO:0000313" key="13">
    <source>
        <dbReference type="Proteomes" id="UP000199518"/>
    </source>
</evidence>
<sequence>MAEASETDSNEATRSTGTVGVMASLRLVSLGTLLSRVLGLLRDMGMTALFGGGTILDAFIVAFRIPNLARQVLGEGALSTAFLPVFIRSRELHGDLAARQTLTLVTIVLTAAMTAIVIVAELGIMLVCGTWQLEESTRLLLVLLALMLPYALLICLAAVFCAALNALRQFVRPAFVPVVLNAIWLAGMGIVSHAALTHSAQAYWLAVFVTAAGVAQLVLPYFALRKSGMGLVRQWSGGWGDVREIIHSMLPVLIGMSILQASAVFDSFVAWGLSRPDDGSTAWCQAIGITPILEAGTASAIYIGQRMFQFPLGVFGIALGTVLYPVLTQHAQRGQLDLLRIDLSRGLRIVIAVGVPASAGLCIIAWPLTLAMFRHGNFTTEDALLTSRMIGIYGAGVWSYIGVAILNRAWYATGDRLTPMRLGLVALLLNQVLNLTLIWWVGGIGLALGSVISSGVLCLVTLWRLDLHVGPMDWPAIGKTLVKGLFATAVMTVASLAVMSLLPPPTGMLSKLMLLLAPCVTGAVVYLVVSKLTGMSELEELLTKR</sequence>
<feature type="transmembrane region" description="Helical" evidence="10">
    <location>
        <begin position="245"/>
        <end position="265"/>
    </location>
</feature>
<keyword evidence="13" id="KW-1185">Reference proteome</keyword>
<reference evidence="13" key="1">
    <citation type="submission" date="2016-10" db="EMBL/GenBank/DDBJ databases">
        <authorList>
            <person name="Varghese N."/>
            <person name="Submissions S."/>
        </authorList>
    </citation>
    <scope>NUCLEOTIDE SEQUENCE [LARGE SCALE GENOMIC DNA]</scope>
    <source>
        <strain evidence="13">DSM 26348</strain>
    </source>
</reference>
<dbReference type="CDD" id="cd13123">
    <property type="entry name" value="MATE_MurJ_like"/>
    <property type="match status" value="1"/>
</dbReference>
<organism evidence="12 13">
    <name type="scientific">Planctomicrobium piriforme</name>
    <dbReference type="NCBI Taxonomy" id="1576369"/>
    <lineage>
        <taxon>Bacteria</taxon>
        <taxon>Pseudomonadati</taxon>
        <taxon>Planctomycetota</taxon>
        <taxon>Planctomycetia</taxon>
        <taxon>Planctomycetales</taxon>
        <taxon>Planctomycetaceae</taxon>
        <taxon>Planctomicrobium</taxon>
    </lineage>
</organism>
<dbReference type="UniPathway" id="UPA00219"/>
<feature type="transmembrane region" description="Helical" evidence="10">
    <location>
        <begin position="484"/>
        <end position="502"/>
    </location>
</feature>
<dbReference type="GO" id="GO:0009252">
    <property type="term" value="P:peptidoglycan biosynthetic process"/>
    <property type="evidence" value="ECO:0007669"/>
    <property type="project" value="UniProtKB-UniRule"/>
</dbReference>
<accession>A0A1I3LYH4</accession>
<keyword evidence="6 10" id="KW-1133">Transmembrane helix</keyword>
<keyword evidence="5 10" id="KW-0573">Peptidoglycan synthesis</keyword>
<feature type="transmembrane region" description="Helical" evidence="10">
    <location>
        <begin position="508"/>
        <end position="529"/>
    </location>
</feature>
<keyword evidence="2 10" id="KW-1003">Cell membrane</keyword>
<dbReference type="InterPro" id="IPR004268">
    <property type="entry name" value="MurJ"/>
</dbReference>
<evidence type="ECO:0000256" key="7">
    <source>
        <dbReference type="ARBA" id="ARBA00023136"/>
    </source>
</evidence>
<evidence type="ECO:0000256" key="11">
    <source>
        <dbReference type="PIRNR" id="PIRNR002869"/>
    </source>
</evidence>
<protein>
    <recommendedName>
        <fullName evidence="10">Probable lipid II flippase MurJ</fullName>
    </recommendedName>
</protein>
<dbReference type="PANTHER" id="PTHR47019">
    <property type="entry name" value="LIPID II FLIPPASE MURJ"/>
    <property type="match status" value="1"/>
</dbReference>
<feature type="transmembrane region" description="Helical" evidence="10">
    <location>
        <begin position="446"/>
        <end position="463"/>
    </location>
</feature>
<dbReference type="PANTHER" id="PTHR47019:SF1">
    <property type="entry name" value="LIPID II FLIPPASE MURJ"/>
    <property type="match status" value="1"/>
</dbReference>
<evidence type="ECO:0000256" key="1">
    <source>
        <dbReference type="ARBA" id="ARBA00004651"/>
    </source>
</evidence>
<dbReference type="OrthoDB" id="9804143at2"/>
<dbReference type="HAMAP" id="MF_02078">
    <property type="entry name" value="MurJ_MviN"/>
    <property type="match status" value="1"/>
</dbReference>
<dbReference type="GO" id="GO:0015648">
    <property type="term" value="F:lipid-linked peptidoglycan transporter activity"/>
    <property type="evidence" value="ECO:0007669"/>
    <property type="project" value="UniProtKB-UniRule"/>
</dbReference>